<gene>
    <name evidence="3" type="ORF">KHU32_13805</name>
</gene>
<keyword evidence="3" id="KW-0808">Transferase</keyword>
<evidence type="ECO:0000259" key="1">
    <source>
        <dbReference type="Pfam" id="PF00534"/>
    </source>
</evidence>
<dbReference type="EMBL" id="JAHCDA010000002">
    <property type="protein sequence ID" value="MBS7812021.1"/>
    <property type="molecule type" value="Genomic_DNA"/>
</dbReference>
<accession>A0ABS5QFD6</accession>
<dbReference type="PANTHER" id="PTHR45947:SF3">
    <property type="entry name" value="SULFOQUINOVOSYL TRANSFERASE SQD2"/>
    <property type="match status" value="1"/>
</dbReference>
<dbReference type="PANTHER" id="PTHR45947">
    <property type="entry name" value="SULFOQUINOVOSYL TRANSFERASE SQD2"/>
    <property type="match status" value="1"/>
</dbReference>
<evidence type="ECO:0000259" key="2">
    <source>
        <dbReference type="Pfam" id="PF13439"/>
    </source>
</evidence>
<feature type="domain" description="Glycosyl transferase family 1" evidence="1">
    <location>
        <begin position="201"/>
        <end position="359"/>
    </location>
</feature>
<organism evidence="3 4">
    <name type="scientific">Roseococcus pinisoli</name>
    <dbReference type="NCBI Taxonomy" id="2835040"/>
    <lineage>
        <taxon>Bacteria</taxon>
        <taxon>Pseudomonadati</taxon>
        <taxon>Pseudomonadota</taxon>
        <taxon>Alphaproteobacteria</taxon>
        <taxon>Acetobacterales</taxon>
        <taxon>Roseomonadaceae</taxon>
        <taxon>Roseococcus</taxon>
    </lineage>
</organism>
<dbReference type="InterPro" id="IPR028098">
    <property type="entry name" value="Glyco_trans_4-like_N"/>
</dbReference>
<dbReference type="InterPro" id="IPR050194">
    <property type="entry name" value="Glycosyltransferase_grp1"/>
</dbReference>
<dbReference type="EC" id="2.4.-.-" evidence="3"/>
<dbReference type="Pfam" id="PF13439">
    <property type="entry name" value="Glyco_transf_4"/>
    <property type="match status" value="1"/>
</dbReference>
<comment type="caution">
    <text evidence="3">The sequence shown here is derived from an EMBL/GenBank/DDBJ whole genome shotgun (WGS) entry which is preliminary data.</text>
</comment>
<keyword evidence="4" id="KW-1185">Reference proteome</keyword>
<feature type="domain" description="Glycosyltransferase subfamily 4-like N-terminal" evidence="2">
    <location>
        <begin position="31"/>
        <end position="191"/>
    </location>
</feature>
<proteinExistence type="predicted"/>
<reference evidence="3 4" key="1">
    <citation type="submission" date="2021-05" db="EMBL/GenBank/DDBJ databases">
        <title>Roseococcus sp. XZZS9, whole genome shotgun sequencing project.</title>
        <authorList>
            <person name="Zhao G."/>
            <person name="Shen L."/>
        </authorList>
    </citation>
    <scope>NUCLEOTIDE SEQUENCE [LARGE SCALE GENOMIC DNA]</scope>
    <source>
        <strain evidence="3 4">XZZS9</strain>
    </source>
</reference>
<sequence>MDLPTGPGLMQELASRFDVPRVLHVLPSFAVGGAQVRFAALANRFQGRWRHGVLSLNGDDACAERIGTGVPLTMIPAPDLSRCTMPQRIWRIWQLLREWRPDVLVTGNWGSMEWAIANRLPPGIRHLHMEDGFGPEEAVTQLRRRVLARQWALRRSTVILPSTRLLRLAQEEWGLPPGALRYIPNGIDLARFSPDGPVAPLDIPGEGPVIGTVAALRPEKALDRLLRACALVMKSGTPFRLAIIGDGPQRPSLESLAEELGLGDRVRFVGAMPDPAAAYRAFDLFALSSSTEQMPFSILEAMASGLAVATTDVGDVRAMLAPENLGQVSALSDVAFAAALHALLVDTALRLAVGEANRARAEREFDQEAMFQSYAVLLDGREIA</sequence>
<dbReference type="RefSeq" id="WP_213670658.1">
    <property type="nucleotide sequence ID" value="NZ_JAHCDA010000002.1"/>
</dbReference>
<name>A0ABS5QFD6_9PROT</name>
<dbReference type="GO" id="GO:0016757">
    <property type="term" value="F:glycosyltransferase activity"/>
    <property type="evidence" value="ECO:0007669"/>
    <property type="project" value="UniProtKB-KW"/>
</dbReference>
<dbReference type="Pfam" id="PF00534">
    <property type="entry name" value="Glycos_transf_1"/>
    <property type="match status" value="1"/>
</dbReference>
<evidence type="ECO:0000313" key="4">
    <source>
        <dbReference type="Proteomes" id="UP000766336"/>
    </source>
</evidence>
<evidence type="ECO:0000313" key="3">
    <source>
        <dbReference type="EMBL" id="MBS7812021.1"/>
    </source>
</evidence>
<protein>
    <submittedName>
        <fullName evidence="3">Glycosyltransferase</fullName>
        <ecNumber evidence="3">2.4.-.-</ecNumber>
    </submittedName>
</protein>
<keyword evidence="3" id="KW-0328">Glycosyltransferase</keyword>
<dbReference type="SUPFAM" id="SSF53756">
    <property type="entry name" value="UDP-Glycosyltransferase/glycogen phosphorylase"/>
    <property type="match status" value="1"/>
</dbReference>
<dbReference type="Gene3D" id="3.40.50.2000">
    <property type="entry name" value="Glycogen Phosphorylase B"/>
    <property type="match status" value="2"/>
</dbReference>
<dbReference type="InterPro" id="IPR001296">
    <property type="entry name" value="Glyco_trans_1"/>
</dbReference>
<dbReference type="Proteomes" id="UP000766336">
    <property type="component" value="Unassembled WGS sequence"/>
</dbReference>